<dbReference type="AlphaFoldDB" id="A0A1X7PIR2"/>
<evidence type="ECO:0000313" key="2">
    <source>
        <dbReference type="Proteomes" id="UP000193083"/>
    </source>
</evidence>
<sequence>MNNPERDFPKAILTAPMTGEEIDAIQAVEGLHLSPRMKALFEQAEREGWSSKKRRQRILETLGVILS</sequence>
<reference evidence="1 2" key="1">
    <citation type="submission" date="2017-04" db="EMBL/GenBank/DDBJ databases">
        <authorList>
            <person name="Afonso C.L."/>
            <person name="Miller P.J."/>
            <person name="Scott M.A."/>
            <person name="Spackman E."/>
            <person name="Goraichik I."/>
            <person name="Dimitrov K.M."/>
            <person name="Suarez D.L."/>
            <person name="Swayne D.E."/>
        </authorList>
    </citation>
    <scope>NUCLEOTIDE SEQUENCE [LARGE SCALE GENOMIC DNA]</scope>
    <source>
        <strain evidence="1 2">B5P</strain>
    </source>
</reference>
<gene>
    <name evidence="1" type="ORF">SAMN02982922_4455</name>
</gene>
<evidence type="ECO:0000313" key="1">
    <source>
        <dbReference type="EMBL" id="SMH51503.1"/>
    </source>
</evidence>
<dbReference type="RefSeq" id="WP_085466144.1">
    <property type="nucleotide sequence ID" value="NZ_FXBL01000004.1"/>
</dbReference>
<name>A0A1X7PIR2_9HYPH</name>
<organism evidence="1 2">
    <name type="scientific">Mesorhizobium australicum</name>
    <dbReference type="NCBI Taxonomy" id="536018"/>
    <lineage>
        <taxon>Bacteria</taxon>
        <taxon>Pseudomonadati</taxon>
        <taxon>Pseudomonadota</taxon>
        <taxon>Alphaproteobacteria</taxon>
        <taxon>Hyphomicrobiales</taxon>
        <taxon>Phyllobacteriaceae</taxon>
        <taxon>Mesorhizobium</taxon>
    </lineage>
</organism>
<proteinExistence type="predicted"/>
<keyword evidence="2" id="KW-1185">Reference proteome</keyword>
<dbReference type="EMBL" id="FXBL01000004">
    <property type="protein sequence ID" value="SMH51503.1"/>
    <property type="molecule type" value="Genomic_DNA"/>
</dbReference>
<accession>A0A1X7PIR2</accession>
<dbReference type="Proteomes" id="UP000193083">
    <property type="component" value="Unassembled WGS sequence"/>
</dbReference>
<protein>
    <submittedName>
        <fullName evidence="1">Uncharacterized protein</fullName>
    </submittedName>
</protein>
<dbReference type="OrthoDB" id="8163960at2"/>